<dbReference type="GO" id="GO:0016787">
    <property type="term" value="F:hydrolase activity"/>
    <property type="evidence" value="ECO:0007669"/>
    <property type="project" value="UniProtKB-KW"/>
</dbReference>
<evidence type="ECO:0000256" key="4">
    <source>
        <dbReference type="ARBA" id="ARBA00022840"/>
    </source>
</evidence>
<dbReference type="GO" id="GO:0003678">
    <property type="term" value="F:DNA helicase activity"/>
    <property type="evidence" value="ECO:0007669"/>
    <property type="project" value="UniProtKB-EC"/>
</dbReference>
<proteinExistence type="predicted"/>
<dbReference type="Proteomes" id="UP000095488">
    <property type="component" value="Unassembled WGS sequence"/>
</dbReference>
<dbReference type="Pfam" id="PF00580">
    <property type="entry name" value="UvrD-helicase"/>
    <property type="match status" value="1"/>
</dbReference>
<dbReference type="RefSeq" id="WP_055257052.1">
    <property type="nucleotide sequence ID" value="NZ_CABIXL010000001.1"/>
</dbReference>
<dbReference type="SUPFAM" id="SSF52540">
    <property type="entry name" value="P-loop containing nucleoside triphosphate hydrolases"/>
    <property type="match status" value="2"/>
</dbReference>
<organism evidence="7 8">
    <name type="scientific">Sarcina ventriculi</name>
    <name type="common">Clostridium ventriculi</name>
    <dbReference type="NCBI Taxonomy" id="1267"/>
    <lineage>
        <taxon>Bacteria</taxon>
        <taxon>Bacillati</taxon>
        <taxon>Bacillota</taxon>
        <taxon>Clostridia</taxon>
        <taxon>Eubacteriales</taxon>
        <taxon>Clostridiaceae</taxon>
        <taxon>Sarcina</taxon>
    </lineage>
</organism>
<dbReference type="PANTHER" id="PTHR11070:SF17">
    <property type="entry name" value="DNA HELICASE IV"/>
    <property type="match status" value="1"/>
</dbReference>
<dbReference type="EC" id="3.6.4.12" evidence="7"/>
<comment type="caution">
    <text evidence="7">The sequence shown here is derived from an EMBL/GenBank/DDBJ whole genome shotgun (WGS) entry which is preliminary data.</text>
</comment>
<protein>
    <submittedName>
        <fullName evidence="7">Helicase IV</fullName>
        <ecNumber evidence="7">3.6.4.12</ecNumber>
    </submittedName>
</protein>
<sequence>MNRDKDVLNEEKEKLVEIRKWIHNEISRIKIDEKNLKDKISDLEKGAKGAYNEELFINKKLFNIVEKNLEVYEESNLKPYFARIDFREFRKDIESFYIGKNSLGDVREGEEKVIDWRAPIADLYYSGTQGEAYYKAPAGVINGELKLKRKFLYEDNEIVKCFDEGLNEIILKANLNNEEGEALIDEFLRINLENGTGNKLKEVVATIQKEQNEVIRADKNFPLIIQGSAGSGKTTVALHRLAYLLYRYKEVLEAKDILVIAPNKLFLDYISEVLPDLGVNHVKQKTFEDIASEFLNIKSKSKIITKDKKFISFLEDKDDEKIKFLLKESRFKGSWQFKKILDIYLKVLETKDSNIENIVIKGYTLFDKKEIKRLFTKDLIKYPINKRKDEIKRYFSLKIKEKVLTVLDKIDFNYEYKIARLKKQMEDSKERREKLILLYDERDNFKREFQGVLKKEFNDYFEKWKGLNTSNIYLDMFKDEEFFEKVICNVIPKDLGEYIKNSLEENLKNDIVDSDDLAAMLYIKFKIEGITEHNLVKHIVVDEAQDYSMLQMKAISMMTQGNSLTIVGDLGQGIYYYKGIKSWSDVVDNIFDGKSIYKVLKQSYRSTVEIIEFANKVLQKQKNYEISAKPILRHGDKPEIIKFNNNKEFCEMVDKIVEKIIEAGRTSIAIIGKNKKECKKIKDAIRKYSKYEFTLVKEDNKELNLDKIIIPSYLTKGLEFDCSIVYNLDDDVYADNEMDKKLLYVVLTRALHYEYVFFKNNISELVQ</sequence>
<dbReference type="Gene3D" id="1.10.10.160">
    <property type="match status" value="1"/>
</dbReference>
<evidence type="ECO:0000256" key="2">
    <source>
        <dbReference type="ARBA" id="ARBA00022801"/>
    </source>
</evidence>
<keyword evidence="3 5" id="KW-0347">Helicase</keyword>
<accession>A0ABP2ALQ6</accession>
<dbReference type="EMBL" id="CYZR01000001">
    <property type="protein sequence ID" value="CUN44333.1"/>
    <property type="molecule type" value="Genomic_DNA"/>
</dbReference>
<evidence type="ECO:0000256" key="5">
    <source>
        <dbReference type="PROSITE-ProRule" id="PRU00560"/>
    </source>
</evidence>
<dbReference type="InterPro" id="IPR027417">
    <property type="entry name" value="P-loop_NTPase"/>
</dbReference>
<name>A0ABP2ALQ6_SARVE</name>
<keyword evidence="2 5" id="KW-0378">Hydrolase</keyword>
<keyword evidence="4 5" id="KW-0067">ATP-binding</keyword>
<dbReference type="InterPro" id="IPR000212">
    <property type="entry name" value="DNA_helicase_UvrD/REP"/>
</dbReference>
<evidence type="ECO:0000256" key="1">
    <source>
        <dbReference type="ARBA" id="ARBA00022741"/>
    </source>
</evidence>
<dbReference type="Gene3D" id="3.40.50.300">
    <property type="entry name" value="P-loop containing nucleotide triphosphate hydrolases"/>
    <property type="match status" value="3"/>
</dbReference>
<dbReference type="PANTHER" id="PTHR11070">
    <property type="entry name" value="UVRD / RECB / PCRA DNA HELICASE FAMILY MEMBER"/>
    <property type="match status" value="1"/>
</dbReference>
<evidence type="ECO:0000256" key="3">
    <source>
        <dbReference type="ARBA" id="ARBA00022806"/>
    </source>
</evidence>
<dbReference type="PROSITE" id="PS51198">
    <property type="entry name" value="UVRD_HELICASE_ATP_BIND"/>
    <property type="match status" value="1"/>
</dbReference>
<dbReference type="NCBIfam" id="NF041464">
    <property type="entry name" value="HelD_BACSU"/>
    <property type="match status" value="1"/>
</dbReference>
<evidence type="ECO:0000313" key="8">
    <source>
        <dbReference type="Proteomes" id="UP000095488"/>
    </source>
</evidence>
<dbReference type="InterPro" id="IPR013986">
    <property type="entry name" value="DExx_box_DNA_helicase_dom_sf"/>
</dbReference>
<feature type="binding site" evidence="5">
    <location>
        <begin position="227"/>
        <end position="234"/>
    </location>
    <ligand>
        <name>ATP</name>
        <dbReference type="ChEBI" id="CHEBI:30616"/>
    </ligand>
</feature>
<dbReference type="InterPro" id="IPR048228">
    <property type="entry name" value="HelD_bacillota"/>
</dbReference>
<keyword evidence="8" id="KW-1185">Reference proteome</keyword>
<evidence type="ECO:0000313" key="7">
    <source>
        <dbReference type="EMBL" id="CUN44333.1"/>
    </source>
</evidence>
<gene>
    <name evidence="7" type="primary">helD_1</name>
    <name evidence="7" type="ORF">ERS852473_00146</name>
</gene>
<feature type="domain" description="UvrD-like helicase ATP-binding" evidence="6">
    <location>
        <begin position="206"/>
        <end position="607"/>
    </location>
</feature>
<reference evidence="7 8" key="1">
    <citation type="submission" date="2015-09" db="EMBL/GenBank/DDBJ databases">
        <authorList>
            <consortium name="Pathogen Informatics"/>
            <person name="Wu L."/>
            <person name="Ma J."/>
        </authorList>
    </citation>
    <scope>NUCLEOTIDE SEQUENCE [LARGE SCALE GENOMIC DNA]</scope>
    <source>
        <strain evidence="7 8">2789STDY5834858</strain>
    </source>
</reference>
<evidence type="ECO:0000259" key="6">
    <source>
        <dbReference type="PROSITE" id="PS51198"/>
    </source>
</evidence>
<dbReference type="InterPro" id="IPR014016">
    <property type="entry name" value="UvrD-like_ATP-bd"/>
</dbReference>
<keyword evidence="1 5" id="KW-0547">Nucleotide-binding</keyword>